<keyword evidence="2" id="KW-1185">Reference proteome</keyword>
<organism evidence="1 2">
    <name type="scientific">Glossina palpalis gambiensis</name>
    <dbReference type="NCBI Taxonomy" id="67801"/>
    <lineage>
        <taxon>Eukaryota</taxon>
        <taxon>Metazoa</taxon>
        <taxon>Ecdysozoa</taxon>
        <taxon>Arthropoda</taxon>
        <taxon>Hexapoda</taxon>
        <taxon>Insecta</taxon>
        <taxon>Pterygota</taxon>
        <taxon>Neoptera</taxon>
        <taxon>Endopterygota</taxon>
        <taxon>Diptera</taxon>
        <taxon>Brachycera</taxon>
        <taxon>Muscomorpha</taxon>
        <taxon>Hippoboscoidea</taxon>
        <taxon>Glossinidae</taxon>
        <taxon>Glossina</taxon>
    </lineage>
</organism>
<dbReference type="Proteomes" id="UP000092460">
    <property type="component" value="Unassembled WGS sequence"/>
</dbReference>
<dbReference type="EMBL" id="JXJN01024749">
    <property type="status" value="NOT_ANNOTATED_CDS"/>
    <property type="molecule type" value="Genomic_DNA"/>
</dbReference>
<reference evidence="2" key="1">
    <citation type="submission" date="2015-01" db="EMBL/GenBank/DDBJ databases">
        <authorList>
            <person name="Aksoy S."/>
            <person name="Warren W."/>
            <person name="Wilson R.K."/>
        </authorList>
    </citation>
    <scope>NUCLEOTIDE SEQUENCE [LARGE SCALE GENOMIC DNA]</scope>
    <source>
        <strain evidence="2">IAEA</strain>
    </source>
</reference>
<dbReference type="AlphaFoldDB" id="A0A1B0C324"/>
<dbReference type="EnsemblMetazoa" id="GPPI047768-RA">
    <property type="protein sequence ID" value="GPPI047768-PA"/>
    <property type="gene ID" value="GPPI047768"/>
</dbReference>
<evidence type="ECO:0000313" key="1">
    <source>
        <dbReference type="EnsemblMetazoa" id="GPPI047768-PA"/>
    </source>
</evidence>
<evidence type="ECO:0000313" key="2">
    <source>
        <dbReference type="Proteomes" id="UP000092460"/>
    </source>
</evidence>
<protein>
    <submittedName>
        <fullName evidence="1">Uncharacterized protein</fullName>
    </submittedName>
</protein>
<proteinExistence type="predicted"/>
<accession>A0A1B0C324</accession>
<dbReference type="VEuPathDB" id="VectorBase:GPPI047768"/>
<name>A0A1B0C324_9MUSC</name>
<reference evidence="1" key="2">
    <citation type="submission" date="2020-05" db="UniProtKB">
        <authorList>
            <consortium name="EnsemblMetazoa"/>
        </authorList>
    </citation>
    <scope>IDENTIFICATION</scope>
    <source>
        <strain evidence="1">IAEA</strain>
    </source>
</reference>
<sequence>MYSWKNFSNFSAPLEPFKLGILLIVSLIESLRSFITSLFMKPPNSSSSIIFHIVSAARISPSSSAYLFFKLSKYLTSCVATLFMSTKSLHKVLIGILTHSINEVLNWANNWQKGLSPN</sequence>